<name>A0A285SA91_9HYPH</name>
<proteinExistence type="predicted"/>
<gene>
    <name evidence="2" type="ORF">SAMN05421512_104362</name>
</gene>
<organism evidence="2 3">
    <name type="scientific">Stappia indica</name>
    <dbReference type="NCBI Taxonomy" id="538381"/>
    <lineage>
        <taxon>Bacteria</taxon>
        <taxon>Pseudomonadati</taxon>
        <taxon>Pseudomonadota</taxon>
        <taxon>Alphaproteobacteria</taxon>
        <taxon>Hyphomicrobiales</taxon>
        <taxon>Stappiaceae</taxon>
        <taxon>Stappia</taxon>
    </lineage>
</organism>
<dbReference type="SMART" id="SM01034">
    <property type="entry name" value="BLUF"/>
    <property type="match status" value="1"/>
</dbReference>
<dbReference type="Proteomes" id="UP000219331">
    <property type="component" value="Unassembled WGS sequence"/>
</dbReference>
<dbReference type="InterPro" id="IPR007024">
    <property type="entry name" value="BLUF_domain"/>
</dbReference>
<feature type="domain" description="BLUF" evidence="1">
    <location>
        <begin position="3"/>
        <end position="98"/>
    </location>
</feature>
<dbReference type="SUPFAM" id="SSF54975">
    <property type="entry name" value="Acylphosphatase/BLUF domain-like"/>
    <property type="match status" value="1"/>
</dbReference>
<dbReference type="EMBL" id="OBML01000004">
    <property type="protein sequence ID" value="SOC04313.1"/>
    <property type="molecule type" value="Genomic_DNA"/>
</dbReference>
<dbReference type="STRING" id="538381.GCA_001696535_00031"/>
<accession>A0A285SA91</accession>
<protein>
    <submittedName>
        <fullName evidence="2">Sensors of blue-light using FAD</fullName>
    </submittedName>
</protein>
<evidence type="ECO:0000313" key="3">
    <source>
        <dbReference type="Proteomes" id="UP000219331"/>
    </source>
</evidence>
<dbReference type="RefSeq" id="WP_176522046.1">
    <property type="nucleotide sequence ID" value="NZ_JAJGNR010000005.1"/>
</dbReference>
<evidence type="ECO:0000313" key="2">
    <source>
        <dbReference type="EMBL" id="SOC04313.1"/>
    </source>
</evidence>
<dbReference type="GO" id="GO:0009882">
    <property type="term" value="F:blue light photoreceptor activity"/>
    <property type="evidence" value="ECO:0007669"/>
    <property type="project" value="InterPro"/>
</dbReference>
<dbReference type="PROSITE" id="PS50925">
    <property type="entry name" value="BLUF"/>
    <property type="match status" value="1"/>
</dbReference>
<dbReference type="AlphaFoldDB" id="A0A285SA91"/>
<evidence type="ECO:0000259" key="1">
    <source>
        <dbReference type="PROSITE" id="PS50925"/>
    </source>
</evidence>
<dbReference type="GO" id="GO:0071949">
    <property type="term" value="F:FAD binding"/>
    <property type="evidence" value="ECO:0007669"/>
    <property type="project" value="InterPro"/>
</dbReference>
<reference evidence="2 3" key="1">
    <citation type="submission" date="2017-08" db="EMBL/GenBank/DDBJ databases">
        <authorList>
            <person name="de Groot N.N."/>
        </authorList>
    </citation>
    <scope>NUCLEOTIDE SEQUENCE [LARGE SCALE GENOMIC DNA]</scope>
    <source>
        <strain evidence="2 3">USBA 352</strain>
    </source>
</reference>
<dbReference type="Gene3D" id="3.30.70.100">
    <property type="match status" value="1"/>
</dbReference>
<dbReference type="Pfam" id="PF04940">
    <property type="entry name" value="BLUF"/>
    <property type="match status" value="1"/>
</dbReference>
<keyword evidence="3" id="KW-1185">Reference proteome</keyword>
<sequence>MSITRLSYRSRINFSDMTLSLDEEVDRLLAVARRNNIRDGLTGALLLAGNTFFQVLEGECGAVESTFARIVDDTRHIGCQIIDRRDDTARLLPGMPMFFADALDSHDGVLSNLYIPICQAPDLASYDDLASAVIFSAARQARLDTQPRAISA</sequence>
<dbReference type="InterPro" id="IPR036046">
    <property type="entry name" value="Acylphosphatase-like_dom_sf"/>
</dbReference>